<dbReference type="InterPro" id="IPR036291">
    <property type="entry name" value="NAD(P)-bd_dom_sf"/>
</dbReference>
<evidence type="ECO:0000313" key="2">
    <source>
        <dbReference type="EMBL" id="MEN1947197.1"/>
    </source>
</evidence>
<dbReference type="Proteomes" id="UP001425155">
    <property type="component" value="Unassembled WGS sequence"/>
</dbReference>
<dbReference type="InterPro" id="IPR052718">
    <property type="entry name" value="NmrA-type_oxidoreductase"/>
</dbReference>
<protein>
    <submittedName>
        <fullName evidence="2">SDR family oxidoreductase</fullName>
        <ecNumber evidence="2">1.6.5.2</ecNumber>
    </submittedName>
</protein>
<dbReference type="SUPFAM" id="SSF51735">
    <property type="entry name" value="NAD(P)-binding Rossmann-fold domains"/>
    <property type="match status" value="1"/>
</dbReference>
<dbReference type="GO" id="GO:0003955">
    <property type="term" value="F:NAD(P)H dehydrogenase (quinone) activity"/>
    <property type="evidence" value="ECO:0007669"/>
    <property type="project" value="UniProtKB-EC"/>
</dbReference>
<feature type="domain" description="NAD(P)-binding" evidence="1">
    <location>
        <begin position="7"/>
        <end position="185"/>
    </location>
</feature>
<comment type="caution">
    <text evidence="2">The sequence shown here is derived from an EMBL/GenBank/DDBJ whole genome shotgun (WGS) entry which is preliminary data.</text>
</comment>
<sequence>MTIVVTGASGHLGRLAVESLLARGVEPASIVAAGRSVEKLADLAERGVRTARIDYADAASLAAAFNGADAVLLVSGSEVGQRVEQHRNAIDAAVAAGVGRIVYTSAPKATTSPLILAPEHKATEDLLQASGLSVTILRNGWYTENYVGAVTDAGTSGVIAASVGDGRVASASRADYAEAAAVVLTTDGHDGAVYELSGDDAWSFTELAEAASEVLDTPVTFQSLSPEEHLAALAAAGLDDGTAGFVVALDGNIRDGLLADTSGDLARLIGRPTTPLVEGLHAAIG</sequence>
<dbReference type="Gene3D" id="3.40.50.720">
    <property type="entry name" value="NAD(P)-binding Rossmann-like Domain"/>
    <property type="match status" value="1"/>
</dbReference>
<accession>A0ABU9W5E7</accession>
<dbReference type="PANTHER" id="PTHR47129">
    <property type="entry name" value="QUINONE OXIDOREDUCTASE 2"/>
    <property type="match status" value="1"/>
</dbReference>
<dbReference type="PANTHER" id="PTHR47129:SF1">
    <property type="entry name" value="NMRA-LIKE DOMAIN-CONTAINING PROTEIN"/>
    <property type="match status" value="1"/>
</dbReference>
<dbReference type="RefSeq" id="WP_342114200.1">
    <property type="nucleotide sequence ID" value="NZ_JBCAUN010000002.1"/>
</dbReference>
<gene>
    <name evidence="2" type="ORF">WJX64_11620</name>
</gene>
<proteinExistence type="predicted"/>
<dbReference type="Pfam" id="PF13460">
    <property type="entry name" value="NAD_binding_10"/>
    <property type="match status" value="1"/>
</dbReference>
<keyword evidence="3" id="KW-1185">Reference proteome</keyword>
<dbReference type="InterPro" id="IPR016040">
    <property type="entry name" value="NAD(P)-bd_dom"/>
</dbReference>
<keyword evidence="2" id="KW-0560">Oxidoreductase</keyword>
<dbReference type="EC" id="1.6.5.2" evidence="2"/>
<reference evidence="2 3" key="1">
    <citation type="submission" date="2024-03" db="EMBL/GenBank/DDBJ databases">
        <title>YIM 134122 draft genome.</title>
        <authorList>
            <person name="Zuo S."/>
            <person name="Xiong L."/>
        </authorList>
    </citation>
    <scope>NUCLEOTIDE SEQUENCE [LARGE SCALE GENOMIC DNA]</scope>
    <source>
        <strain evidence="2 3">YIM 134122</strain>
    </source>
</reference>
<organism evidence="2 3">
    <name type="scientific">Leifsonia stereocauli</name>
    <dbReference type="NCBI Taxonomy" id="3134136"/>
    <lineage>
        <taxon>Bacteria</taxon>
        <taxon>Bacillati</taxon>
        <taxon>Actinomycetota</taxon>
        <taxon>Actinomycetes</taxon>
        <taxon>Micrococcales</taxon>
        <taxon>Microbacteriaceae</taxon>
        <taxon>Leifsonia</taxon>
    </lineage>
</organism>
<evidence type="ECO:0000313" key="3">
    <source>
        <dbReference type="Proteomes" id="UP001425155"/>
    </source>
</evidence>
<dbReference type="EMBL" id="JBCLVG010000002">
    <property type="protein sequence ID" value="MEN1947197.1"/>
    <property type="molecule type" value="Genomic_DNA"/>
</dbReference>
<name>A0ABU9W5E7_9MICO</name>
<dbReference type="Gene3D" id="3.90.25.10">
    <property type="entry name" value="UDP-galactose 4-epimerase, domain 1"/>
    <property type="match status" value="1"/>
</dbReference>
<dbReference type="CDD" id="cd05269">
    <property type="entry name" value="TMR_SDR_a"/>
    <property type="match status" value="1"/>
</dbReference>
<evidence type="ECO:0000259" key="1">
    <source>
        <dbReference type="Pfam" id="PF13460"/>
    </source>
</evidence>